<evidence type="ECO:0000313" key="4">
    <source>
        <dbReference type="Proteomes" id="UP001597544"/>
    </source>
</evidence>
<evidence type="ECO:0000256" key="1">
    <source>
        <dbReference type="SAM" id="SignalP"/>
    </source>
</evidence>
<name>A0ABW5INM3_9BACT</name>
<dbReference type="Pfam" id="PF12969">
    <property type="entry name" value="DUF3857"/>
    <property type="match status" value="1"/>
</dbReference>
<evidence type="ECO:0000259" key="2">
    <source>
        <dbReference type="Pfam" id="PF12969"/>
    </source>
</evidence>
<dbReference type="Gene3D" id="3.10.620.30">
    <property type="match status" value="1"/>
</dbReference>
<keyword evidence="1" id="KW-0732">Signal</keyword>
<accession>A0ABW5INM3</accession>
<comment type="caution">
    <text evidence="3">The sequence shown here is derived from an EMBL/GenBank/DDBJ whole genome shotgun (WGS) entry which is preliminary data.</text>
</comment>
<feature type="signal peptide" evidence="1">
    <location>
        <begin position="1"/>
        <end position="21"/>
    </location>
</feature>
<evidence type="ECO:0000313" key="3">
    <source>
        <dbReference type="EMBL" id="MFD2514577.1"/>
    </source>
</evidence>
<protein>
    <submittedName>
        <fullName evidence="3">DUF3857 domain-containing protein</fullName>
    </submittedName>
</protein>
<dbReference type="Gene3D" id="2.60.40.3140">
    <property type="match status" value="1"/>
</dbReference>
<reference evidence="4" key="1">
    <citation type="journal article" date="2019" name="Int. J. Syst. Evol. Microbiol.">
        <title>The Global Catalogue of Microorganisms (GCM) 10K type strain sequencing project: providing services to taxonomists for standard genome sequencing and annotation.</title>
        <authorList>
            <consortium name="The Broad Institute Genomics Platform"/>
            <consortium name="The Broad Institute Genome Sequencing Center for Infectious Disease"/>
            <person name="Wu L."/>
            <person name="Ma J."/>
        </authorList>
    </citation>
    <scope>NUCLEOTIDE SEQUENCE [LARGE SCALE GENOMIC DNA]</scope>
    <source>
        <strain evidence="4">KCTC 42498</strain>
    </source>
</reference>
<dbReference type="Proteomes" id="UP001597544">
    <property type="component" value="Unassembled WGS sequence"/>
</dbReference>
<organism evidence="3 4">
    <name type="scientific">Pontibacter locisalis</name>
    <dbReference type="NCBI Taxonomy" id="1719035"/>
    <lineage>
        <taxon>Bacteria</taxon>
        <taxon>Pseudomonadati</taxon>
        <taxon>Bacteroidota</taxon>
        <taxon>Cytophagia</taxon>
        <taxon>Cytophagales</taxon>
        <taxon>Hymenobacteraceae</taxon>
        <taxon>Pontibacter</taxon>
    </lineage>
</organism>
<dbReference type="InterPro" id="IPR024618">
    <property type="entry name" value="DUF3857"/>
</dbReference>
<feature type="chain" id="PRO_5047069958" evidence="1">
    <location>
        <begin position="22"/>
        <end position="630"/>
    </location>
</feature>
<dbReference type="Gene3D" id="2.60.120.1130">
    <property type="match status" value="1"/>
</dbReference>
<gene>
    <name evidence="3" type="ORF">ACFSRY_11930</name>
</gene>
<keyword evidence="4" id="KW-1185">Reference proteome</keyword>
<dbReference type="RefSeq" id="WP_377507454.1">
    <property type="nucleotide sequence ID" value="NZ_JBHULU010000015.1"/>
</dbReference>
<dbReference type="InterPro" id="IPR038765">
    <property type="entry name" value="Papain-like_cys_pep_sf"/>
</dbReference>
<dbReference type="EMBL" id="JBHULU010000015">
    <property type="protein sequence ID" value="MFD2514577.1"/>
    <property type="molecule type" value="Genomic_DNA"/>
</dbReference>
<feature type="domain" description="DUF3857" evidence="2">
    <location>
        <begin position="48"/>
        <end position="209"/>
    </location>
</feature>
<proteinExistence type="predicted"/>
<sequence length="630" mass="71515">MKYICAFAWLLGLLATLPAIANENNKFIKDTNLIINSEETVFTVDAIHSGTTTFKTSITILNANGQHRAKLYVPYDKLSKVNYIKGTLYDGKGRRIKQLKNSEIADISAVSNSSLVTDNRVKVANLTHTVYPYLVEFEYKITSKNMMFYPLWRPLDEENMMVEKASLSVLVPKGSKLRYRETNMPDKVKKESTDLHDVYVWQVQKLTPVRQEPSGPPLKETVPQVRTAPADFEVDGYQGNMESWESYGLFFEKLNKDRDVLPLETQQKLQALVADLNTPEEKIKKVYDYLQGKTRYVSIQLGIGGWQPFEANFVDSKGYGDCKALTNYTQAMLKAVGIKSYQALILAGDGESDILTDFPSSQFNHVVLCVPTANDTIWLECTSQTNAAGFAGSFTGGRHALLITPEGGKLVTTPDYVAQDNLQKRSIHVKLDETGNGTAQVTTVYTGIQQESRDYVLHNLKPEEQRKWLYQQVKVPSFEIKDYAWQQQKKFIPEVTEKMELSLRQCATLSGKRLFLSPNLMNKWTYAPEPIENRTTDVVRSMAFLDVDTVTFELPVGYTLEHKPQDRELKSMFGEYKSSTTIEGQKVIYVRSLKMDKGTFEPDTYAKYLEFLNSVITADKQQVVFVKNVQ</sequence>
<dbReference type="SUPFAM" id="SSF54001">
    <property type="entry name" value="Cysteine proteinases"/>
    <property type="match status" value="1"/>
</dbReference>